<dbReference type="InterPro" id="IPR009003">
    <property type="entry name" value="Peptidase_S1_PA"/>
</dbReference>
<keyword evidence="1" id="KW-1015">Disulfide bond</keyword>
<dbReference type="EMBL" id="BIFQ01000001">
    <property type="protein sequence ID" value="GCE07426.1"/>
    <property type="molecule type" value="Genomic_DNA"/>
</dbReference>
<protein>
    <recommendedName>
        <fullName evidence="2">Peptidase S1 domain-containing protein</fullName>
    </recommendedName>
</protein>
<evidence type="ECO:0000313" key="3">
    <source>
        <dbReference type="EMBL" id="GCE07426.1"/>
    </source>
</evidence>
<dbReference type="InterPro" id="IPR001254">
    <property type="entry name" value="Trypsin_dom"/>
</dbReference>
<dbReference type="PANTHER" id="PTHR24256">
    <property type="entry name" value="TRYPTASE-RELATED"/>
    <property type="match status" value="1"/>
</dbReference>
<evidence type="ECO:0000256" key="1">
    <source>
        <dbReference type="ARBA" id="ARBA00023157"/>
    </source>
</evidence>
<dbReference type="Gene3D" id="2.40.10.10">
    <property type="entry name" value="Trypsin-like serine proteases"/>
    <property type="match status" value="1"/>
</dbReference>
<proteinExistence type="predicted"/>
<dbReference type="GO" id="GO:0006508">
    <property type="term" value="P:proteolysis"/>
    <property type="evidence" value="ECO:0007669"/>
    <property type="project" value="InterPro"/>
</dbReference>
<dbReference type="OrthoDB" id="9813836at2"/>
<gene>
    <name evidence="3" type="ORF">KDAU_47550</name>
</gene>
<comment type="caution">
    <text evidence="3">The sequence shown here is derived from an EMBL/GenBank/DDBJ whole genome shotgun (WGS) entry which is preliminary data.</text>
</comment>
<dbReference type="Pfam" id="PF00089">
    <property type="entry name" value="Trypsin"/>
    <property type="match status" value="1"/>
</dbReference>
<dbReference type="Proteomes" id="UP000287224">
    <property type="component" value="Unassembled WGS sequence"/>
</dbReference>
<dbReference type="SMART" id="SM00020">
    <property type="entry name" value="Tryp_SPc"/>
    <property type="match status" value="1"/>
</dbReference>
<reference evidence="4" key="1">
    <citation type="submission" date="2018-12" db="EMBL/GenBank/DDBJ databases">
        <title>Tengunoibacter tsumagoiensis gen. nov., sp. nov., Dictyobacter kobayashii sp. nov., D. alpinus sp. nov., and D. joshuensis sp. nov. and description of Dictyobacteraceae fam. nov. within the order Ktedonobacterales isolated from Tengu-no-mugimeshi.</title>
        <authorList>
            <person name="Wang C.M."/>
            <person name="Zheng Y."/>
            <person name="Sakai Y."/>
            <person name="Toyoda A."/>
            <person name="Minakuchi Y."/>
            <person name="Abe K."/>
            <person name="Yokota A."/>
            <person name="Yabe S."/>
        </authorList>
    </citation>
    <scope>NUCLEOTIDE SEQUENCE [LARGE SCALE GENOMIC DNA]</scope>
    <source>
        <strain evidence="4">S-27</strain>
    </source>
</reference>
<evidence type="ECO:0000259" key="2">
    <source>
        <dbReference type="PROSITE" id="PS50240"/>
    </source>
</evidence>
<dbReference type="InterPro" id="IPR051487">
    <property type="entry name" value="Ser/Thr_Proteases_Immune/Dev"/>
</dbReference>
<dbReference type="GO" id="GO:0004252">
    <property type="term" value="F:serine-type endopeptidase activity"/>
    <property type="evidence" value="ECO:0007669"/>
    <property type="project" value="InterPro"/>
</dbReference>
<evidence type="ECO:0000313" key="4">
    <source>
        <dbReference type="Proteomes" id="UP000287224"/>
    </source>
</evidence>
<name>A0A401ZKQ2_9CHLR</name>
<dbReference type="SUPFAM" id="SSF50494">
    <property type="entry name" value="Trypsin-like serine proteases"/>
    <property type="match status" value="1"/>
</dbReference>
<dbReference type="InterPro" id="IPR043504">
    <property type="entry name" value="Peptidase_S1_PA_chymotrypsin"/>
</dbReference>
<dbReference type="PROSITE" id="PS50240">
    <property type="entry name" value="TRYPSIN_DOM"/>
    <property type="match status" value="1"/>
</dbReference>
<dbReference type="RefSeq" id="WP_126598676.1">
    <property type="nucleotide sequence ID" value="NZ_BIFQ01000001.1"/>
</dbReference>
<organism evidence="3 4">
    <name type="scientific">Dictyobacter aurantiacus</name>
    <dbReference type="NCBI Taxonomy" id="1936993"/>
    <lineage>
        <taxon>Bacteria</taxon>
        <taxon>Bacillati</taxon>
        <taxon>Chloroflexota</taxon>
        <taxon>Ktedonobacteria</taxon>
        <taxon>Ktedonobacterales</taxon>
        <taxon>Dictyobacteraceae</taxon>
        <taxon>Dictyobacter</taxon>
    </lineage>
</organism>
<feature type="domain" description="Peptidase S1" evidence="2">
    <location>
        <begin position="2"/>
        <end position="232"/>
    </location>
</feature>
<dbReference type="AlphaFoldDB" id="A0A401ZKQ2"/>
<keyword evidence="4" id="KW-1185">Reference proteome</keyword>
<accession>A0A401ZKQ2</accession>
<sequence length="234" mass="25586">MIIRHDRSDRESLVDAAQWPGITSFFRGHSAASLIAPTWLLTAAHVAVSIPTDHPLSVELGGARYRLGRVVIHPDFRHEWTTESELAGGTVDLALVGLAAPVEGIDPFALYEHDDELGQEVLMLGSGECGNGRRGAMGSDRHLRRATNRVDEVDEYCLKMGFEAPPLGTELEGVCGRGDSGGPAFIRRDSRLYLAGVSSWQRLDGRPLGTYSCVEHFARVSRYINWITTMINGG</sequence>